<dbReference type="Pfam" id="PF13385">
    <property type="entry name" value="Laminin_G_3"/>
    <property type="match status" value="1"/>
</dbReference>
<reference evidence="2 3" key="1">
    <citation type="submission" date="2023-01" db="EMBL/GenBank/DDBJ databases">
        <title>Exploring GABA producing Bacteroides strains toward improving mental health.</title>
        <authorList>
            <person name="Yousuf B."/>
            <person name="Bouhlel N.E."/>
            <person name="Mottawea W."/>
            <person name="Hammami R."/>
        </authorList>
    </citation>
    <scope>NUCLEOTIDE SEQUENCE [LARGE SCALE GENOMIC DNA]</scope>
    <source>
        <strain evidence="2 3">UO.H1054</strain>
    </source>
</reference>
<keyword evidence="1" id="KW-0472">Membrane</keyword>
<feature type="transmembrane region" description="Helical" evidence="1">
    <location>
        <begin position="12"/>
        <end position="30"/>
    </location>
</feature>
<dbReference type="Pfam" id="PF16342">
    <property type="entry name" value="DUF4972"/>
    <property type="match status" value="2"/>
</dbReference>
<dbReference type="PROSITE" id="PS51257">
    <property type="entry name" value="PROKAR_LIPOPROTEIN"/>
    <property type="match status" value="1"/>
</dbReference>
<comment type="caution">
    <text evidence="2">The sequence shown here is derived from an EMBL/GenBank/DDBJ whole genome shotgun (WGS) entry which is preliminary data.</text>
</comment>
<dbReference type="InterPro" id="IPR013320">
    <property type="entry name" value="ConA-like_dom_sf"/>
</dbReference>
<dbReference type="EMBL" id="JAQPYS010000032">
    <property type="protein sequence ID" value="MDC7135614.1"/>
    <property type="molecule type" value="Genomic_DNA"/>
</dbReference>
<dbReference type="Proteomes" id="UP001215398">
    <property type="component" value="Unassembled WGS sequence"/>
</dbReference>
<dbReference type="SUPFAM" id="SSF49899">
    <property type="entry name" value="Concanavalin A-like lectins/glucanases"/>
    <property type="match status" value="1"/>
</dbReference>
<gene>
    <name evidence="2" type="ORF">PQG98_04540</name>
</gene>
<organism evidence="2 3">
    <name type="scientific">Bacteroides zhangwenhongii</name>
    <dbReference type="NCBI Taxonomy" id="2650157"/>
    <lineage>
        <taxon>Bacteria</taxon>
        <taxon>Pseudomonadati</taxon>
        <taxon>Bacteroidota</taxon>
        <taxon>Bacteroidia</taxon>
        <taxon>Bacteroidales</taxon>
        <taxon>Bacteroidaceae</taxon>
        <taxon>Bacteroides</taxon>
    </lineage>
</organism>
<accession>A0ABT5H521</accession>
<protein>
    <submittedName>
        <fullName evidence="2">DUF4972 domain-containing protein</fullName>
    </submittedName>
</protein>
<keyword evidence="3" id="KW-1185">Reference proteome</keyword>
<keyword evidence="1" id="KW-0812">Transmembrane</keyword>
<proteinExistence type="predicted"/>
<dbReference type="Gene3D" id="2.60.120.200">
    <property type="match status" value="1"/>
</dbReference>
<keyword evidence="1" id="KW-1133">Transmembrane helix</keyword>
<dbReference type="Gene3D" id="1.20.1270.90">
    <property type="entry name" value="AF1782-like"/>
    <property type="match status" value="2"/>
</dbReference>
<evidence type="ECO:0000313" key="3">
    <source>
        <dbReference type="Proteomes" id="UP001215398"/>
    </source>
</evidence>
<dbReference type="InterPro" id="IPR032510">
    <property type="entry name" value="DUF4972"/>
</dbReference>
<evidence type="ECO:0000256" key="1">
    <source>
        <dbReference type="SAM" id="Phobius"/>
    </source>
</evidence>
<dbReference type="RefSeq" id="WP_272719783.1">
    <property type="nucleotide sequence ID" value="NZ_JAQPYS010000032.1"/>
</dbReference>
<name>A0ABT5H521_9BACE</name>
<evidence type="ECO:0000313" key="2">
    <source>
        <dbReference type="EMBL" id="MDC7135614.1"/>
    </source>
</evidence>
<sequence>MIKVLNQIGMNGWVILLGCLCMVSCILFSGCSDDDENNNRERYITQLTEERNVVDYLLKNSTYGTEPGTYPEKSKAILETTIAEIDDFVSRLNNGETTNQQTVDTLVEKAEEAMKKFKGSVILDVSEEQRNLQQLKNKLSELQNILETSVYGTEPGTYPESSKSILDTAIQELTTLINQVSSGSITLTNVMVEEAIQKADGEINSFRETQIETETFYNLVVNGNNGGYIDFGYHKEFADFGNKQHAALTIELWVKIDEYCTKQYEDNSTYLAACNDNSWGGWRIYSRFHTGGDDDLIRATIAYDKDGKVELWEPSYASPLMGYQTWMHYAIVYDEDGVPGEDQDERFRMFYNGEKKGGSIRLGQDVRHWAYTADSYHQAQIPMTAFCRLRADGTRMEYFSGSIKYMRIWKKARTADEIRASAEGNCTIDPTDPNLVCAWDFVISKTDLDMTKTEFKDLTGRYTAVLKGGAENFNWKPISNN</sequence>